<keyword evidence="2 7" id="KW-0732">Signal</keyword>
<evidence type="ECO:0000256" key="1">
    <source>
        <dbReference type="ARBA" id="ARBA00022475"/>
    </source>
</evidence>
<dbReference type="RefSeq" id="WP_144941964.1">
    <property type="nucleotide sequence ID" value="NZ_BAAARF010000003.1"/>
</dbReference>
<evidence type="ECO:0000256" key="7">
    <source>
        <dbReference type="SAM" id="SignalP"/>
    </source>
</evidence>
<feature type="compositionally biased region" description="Basic and acidic residues" evidence="6">
    <location>
        <begin position="107"/>
        <end position="117"/>
    </location>
</feature>
<feature type="compositionally biased region" description="Polar residues" evidence="6">
    <location>
        <begin position="32"/>
        <end position="60"/>
    </location>
</feature>
<gene>
    <name evidence="8" type="ORF">AB0O96_08060</name>
</gene>
<accession>A0ABV3KCM7</accession>
<evidence type="ECO:0000256" key="3">
    <source>
        <dbReference type="ARBA" id="ARBA00023136"/>
    </source>
</evidence>
<organism evidence="8 9">
    <name type="scientific">Kocuria salsicia</name>
    <dbReference type="NCBI Taxonomy" id="664639"/>
    <lineage>
        <taxon>Bacteria</taxon>
        <taxon>Bacillati</taxon>
        <taxon>Actinomycetota</taxon>
        <taxon>Actinomycetes</taxon>
        <taxon>Micrococcales</taxon>
        <taxon>Micrococcaceae</taxon>
        <taxon>Kocuria</taxon>
    </lineage>
</organism>
<feature type="compositionally biased region" description="Polar residues" evidence="6">
    <location>
        <begin position="88"/>
        <end position="104"/>
    </location>
</feature>
<feature type="region of interest" description="Disordered" evidence="6">
    <location>
        <begin position="32"/>
        <end position="119"/>
    </location>
</feature>
<protein>
    <submittedName>
        <fullName evidence="8">LppP/LprE family lipoprotein</fullName>
    </submittedName>
</protein>
<proteinExistence type="predicted"/>
<comment type="caution">
    <text evidence="8">The sequence shown here is derived from an EMBL/GenBank/DDBJ whole genome shotgun (WGS) entry which is preliminary data.</text>
</comment>
<evidence type="ECO:0000313" key="9">
    <source>
        <dbReference type="Proteomes" id="UP001553031"/>
    </source>
</evidence>
<name>A0ABV3KCM7_9MICC</name>
<dbReference type="Pfam" id="PF14041">
    <property type="entry name" value="Lipoprotein_21"/>
    <property type="match status" value="1"/>
</dbReference>
<dbReference type="Proteomes" id="UP001553031">
    <property type="component" value="Unassembled WGS sequence"/>
</dbReference>
<evidence type="ECO:0000256" key="5">
    <source>
        <dbReference type="ARBA" id="ARBA00023288"/>
    </source>
</evidence>
<reference evidence="8 9" key="1">
    <citation type="submission" date="2024-06" db="EMBL/GenBank/DDBJ databases">
        <title>The Natural Products Discovery Center: Release of the First 8490 Sequenced Strains for Exploring Actinobacteria Biosynthetic Diversity.</title>
        <authorList>
            <person name="Kalkreuter E."/>
            <person name="Kautsar S.A."/>
            <person name="Yang D."/>
            <person name="Bader C.D."/>
            <person name="Teijaro C.N."/>
            <person name="Fluegel L."/>
            <person name="Davis C.M."/>
            <person name="Simpson J.R."/>
            <person name="Lauterbach L."/>
            <person name="Steele A.D."/>
            <person name="Gui C."/>
            <person name="Meng S."/>
            <person name="Li G."/>
            <person name="Viehrig K."/>
            <person name="Ye F."/>
            <person name="Su P."/>
            <person name="Kiefer A.F."/>
            <person name="Nichols A."/>
            <person name="Cepeda A.J."/>
            <person name="Yan W."/>
            <person name="Fan B."/>
            <person name="Jiang Y."/>
            <person name="Adhikari A."/>
            <person name="Zheng C.-J."/>
            <person name="Schuster L."/>
            <person name="Cowan T.M."/>
            <person name="Smanski M.J."/>
            <person name="Chevrette M.G."/>
            <person name="De Carvalho L.P.S."/>
            <person name="Shen B."/>
        </authorList>
    </citation>
    <scope>NUCLEOTIDE SEQUENCE [LARGE SCALE GENOMIC DNA]</scope>
    <source>
        <strain evidence="8 9">NPDC079179</strain>
    </source>
</reference>
<keyword evidence="9" id="KW-1185">Reference proteome</keyword>
<feature type="chain" id="PRO_5046750542" evidence="7">
    <location>
        <begin position="30"/>
        <end position="230"/>
    </location>
</feature>
<dbReference type="PROSITE" id="PS51257">
    <property type="entry name" value="PROKAR_LIPOPROTEIN"/>
    <property type="match status" value="1"/>
</dbReference>
<feature type="compositionally biased region" description="Low complexity" evidence="6">
    <location>
        <begin position="64"/>
        <end position="81"/>
    </location>
</feature>
<keyword evidence="4" id="KW-0564">Palmitate</keyword>
<evidence type="ECO:0000313" key="8">
    <source>
        <dbReference type="EMBL" id="MEV8158145.1"/>
    </source>
</evidence>
<keyword evidence="1" id="KW-1003">Cell membrane</keyword>
<feature type="signal peptide" evidence="7">
    <location>
        <begin position="1"/>
        <end position="29"/>
    </location>
</feature>
<dbReference type="InterPro" id="IPR025971">
    <property type="entry name" value="LppP/LprE"/>
</dbReference>
<evidence type="ECO:0000256" key="4">
    <source>
        <dbReference type="ARBA" id="ARBA00023139"/>
    </source>
</evidence>
<evidence type="ECO:0000256" key="2">
    <source>
        <dbReference type="ARBA" id="ARBA00022729"/>
    </source>
</evidence>
<sequence>MPRTCHAVVIPTLLVLALGGLTACGSQSAEEPQATSTAARNAPTSGIRSQAPTTTPSTLDGTRPATQPTQQPAAQPSNAPNGADEEATSSATPELSGSCGTDSATKAVDDNLDKVPGVDDPSMWTIDDLGTYDPCAALSWVTLSGGGTGSSIRQQMLFHDGDYLGTTTATPIGFHPATVRLSDSSIQVTYTYNRGNESNAEASGRAVSVYSWNPDTESIDHSGEWPPGIG</sequence>
<evidence type="ECO:0000256" key="6">
    <source>
        <dbReference type="SAM" id="MobiDB-lite"/>
    </source>
</evidence>
<dbReference type="EMBL" id="JBFBLL010000004">
    <property type="protein sequence ID" value="MEV8158145.1"/>
    <property type="molecule type" value="Genomic_DNA"/>
</dbReference>
<keyword evidence="3" id="KW-0472">Membrane</keyword>
<keyword evidence="5 8" id="KW-0449">Lipoprotein</keyword>